<organism evidence="2">
    <name type="scientific">Spongospora subterranea</name>
    <dbReference type="NCBI Taxonomy" id="70186"/>
    <lineage>
        <taxon>Eukaryota</taxon>
        <taxon>Sar</taxon>
        <taxon>Rhizaria</taxon>
        <taxon>Endomyxa</taxon>
        <taxon>Phytomyxea</taxon>
        <taxon>Plasmodiophorida</taxon>
        <taxon>Plasmodiophoridae</taxon>
        <taxon>Spongospora</taxon>
    </lineage>
</organism>
<feature type="transmembrane region" description="Helical" evidence="1">
    <location>
        <begin position="71"/>
        <end position="90"/>
    </location>
</feature>
<evidence type="ECO:0000256" key="1">
    <source>
        <dbReference type="SAM" id="Phobius"/>
    </source>
</evidence>
<keyword evidence="1" id="KW-0812">Transmembrane</keyword>
<dbReference type="AlphaFoldDB" id="A0A0H5R3Z6"/>
<feature type="transmembrane region" description="Helical" evidence="1">
    <location>
        <begin position="280"/>
        <end position="298"/>
    </location>
</feature>
<accession>A0A0H5R3Z6</accession>
<evidence type="ECO:0008006" key="3">
    <source>
        <dbReference type="Google" id="ProtNLM"/>
    </source>
</evidence>
<dbReference type="EMBL" id="HACM01002302">
    <property type="protein sequence ID" value="CRZ02744.1"/>
    <property type="molecule type" value="Transcribed_RNA"/>
</dbReference>
<reference evidence="2" key="1">
    <citation type="submission" date="2015-04" db="EMBL/GenBank/DDBJ databases">
        <title>The genome sequence of the plant pathogenic Rhizarian Plasmodiophora brassicae reveals insights in its biotrophic life cycle and the origin of chitin synthesis.</title>
        <authorList>
            <person name="Schwelm A."/>
            <person name="Fogelqvist J."/>
            <person name="Knaust A."/>
            <person name="Julke S."/>
            <person name="Lilja T."/>
            <person name="Dhandapani V."/>
            <person name="Bonilla-Rosso G."/>
            <person name="Karlsson M."/>
            <person name="Shevchenko A."/>
            <person name="Choi S.R."/>
            <person name="Kim H.G."/>
            <person name="Park J.Y."/>
            <person name="Lim Y.P."/>
            <person name="Ludwig-Muller J."/>
            <person name="Dixelius C."/>
        </authorList>
    </citation>
    <scope>NUCLEOTIDE SEQUENCE</scope>
    <source>
        <tissue evidence="2">Potato root galls</tissue>
    </source>
</reference>
<feature type="transmembrane region" description="Helical" evidence="1">
    <location>
        <begin position="161"/>
        <end position="183"/>
    </location>
</feature>
<protein>
    <recommendedName>
        <fullName evidence="3">THH1/TOM1/TOM3 domain-containing protein</fullName>
    </recommendedName>
</protein>
<evidence type="ECO:0000313" key="2">
    <source>
        <dbReference type="EMBL" id="CRZ02744.1"/>
    </source>
</evidence>
<proteinExistence type="predicted"/>
<feature type="transmembrane region" description="Helical" evidence="1">
    <location>
        <begin position="243"/>
        <end position="260"/>
    </location>
</feature>
<feature type="transmembrane region" description="Helical" evidence="1">
    <location>
        <begin position="96"/>
        <end position="125"/>
    </location>
</feature>
<keyword evidence="1" id="KW-0472">Membrane</keyword>
<sequence length="382" mass="42497">MIHKSRTGIANITPSGSSFCAMALDQGVLDSWAPFWNTWIVFQALYFGANLALFYQRRHMQPIKFLQPMQLLTVNVFGALYGITLSTMYVEPRGSIFIKIVVPQMFLSAMCDMYALIAGGIMIAFSRTTEQLHLSNNRSPLESKQIARFIRISKIVLSQRFSAVFLISSAIIQLSLQTAYAMAHPNLIFATVADGFDEQTYVPEFISIGVKKIALDCAIFVFVAVKLRIVTDVHGIKANLKRAAICSIIGLTGFTISMVFTDKHETNRGFTVSSQLSNLLYTLVNFVAFTLTLTIPIVQTMQHRRTSRIQIEVHGDLEEFLRTPGGLAAFKLVLQIPPKKPPSETTGKRVLIFLVLLVCSGRSWRGSSRLRTCCSGKRAIGI</sequence>
<feature type="transmembrane region" description="Helical" evidence="1">
    <location>
        <begin position="213"/>
        <end position="231"/>
    </location>
</feature>
<keyword evidence="1" id="KW-1133">Transmembrane helix</keyword>
<feature type="transmembrane region" description="Helical" evidence="1">
    <location>
        <begin position="36"/>
        <end position="55"/>
    </location>
</feature>
<name>A0A0H5R3Z6_9EUKA</name>